<reference evidence="2 3" key="1">
    <citation type="journal article" date="2018" name="Syst. Appl. Microbiol.">
        <title>Pseudomonas gallaeciensis sp. nov., isolated from crude-oil-contaminated intertidal sand samples after the Prestige oil spill.</title>
        <authorList>
            <person name="Mulet M."/>
            <person name="Sanchez D."/>
            <person name="Rodriguez A.C."/>
            <person name="Nogales B."/>
            <person name="Bosch R."/>
            <person name="Busquets A."/>
            <person name="Gomila M."/>
            <person name="Lalucat J."/>
            <person name="Garcia-Valdes E."/>
        </authorList>
    </citation>
    <scope>NUCLEOTIDE SEQUENCE [LARGE SCALE GENOMIC DNA]</scope>
    <source>
        <strain evidence="2 3">V113</strain>
    </source>
</reference>
<proteinExistence type="predicted"/>
<evidence type="ECO:0000313" key="2">
    <source>
        <dbReference type="EMBL" id="RGP57277.1"/>
    </source>
</evidence>
<gene>
    <name evidence="2" type="ORF">ASB58_00895</name>
</gene>
<feature type="compositionally biased region" description="Polar residues" evidence="1">
    <location>
        <begin position="184"/>
        <end position="193"/>
    </location>
</feature>
<dbReference type="OrthoDB" id="9816412at2"/>
<sequence length="379" mass="40570">MEFTEAVLQEIVDSYDPALHEAPLVIGHPKLNGPAYGWAKSVEMRDGMLFAEPHEVVPEFAELANRKMYKKRSASIYLPDSPGNPTPGKHYLRHIGFLGAMPPAIKGIPDAALEFAEDDDALAVEFAEAPYAFTAIADILRRLRDVFVERDGAEQAELIIPQWQIKSIEESARNSAERDVAFSESEQTNSDTPTPEGVDGTAASAAAAPEPGNDGASAADAGAAATEEPAMADDDRETQLAERERKVAEGEARIAAAQAEEKEKEAAEFAEGLVASGQLLPRQKARVVSLLLNLPTDTPLEFAEGEQTISEPADKLLRGLLSDLPKQVDFAEKSGGGDIVDDQDANAIAARATAYQSEQRQAGNNISISQAVNHVTKGA</sequence>
<protein>
    <submittedName>
        <fullName evidence="2">Peptidase</fullName>
    </submittedName>
</protein>
<keyword evidence="3" id="KW-1185">Reference proteome</keyword>
<evidence type="ECO:0000256" key="1">
    <source>
        <dbReference type="SAM" id="MobiDB-lite"/>
    </source>
</evidence>
<name>A0A395RAY2_9PSED</name>
<organism evidence="2 3">
    <name type="scientific">Pseudomonas abyssi</name>
    <dbReference type="NCBI Taxonomy" id="170540"/>
    <lineage>
        <taxon>Bacteria</taxon>
        <taxon>Pseudomonadati</taxon>
        <taxon>Pseudomonadota</taxon>
        <taxon>Gammaproteobacteria</taxon>
        <taxon>Pseudomonadales</taxon>
        <taxon>Pseudomonadaceae</taxon>
        <taxon>Pseudomonas</taxon>
    </lineage>
</organism>
<dbReference type="EMBL" id="LMAZ01000001">
    <property type="protein sequence ID" value="RGP57277.1"/>
    <property type="molecule type" value="Genomic_DNA"/>
</dbReference>
<feature type="region of interest" description="Disordered" evidence="1">
    <location>
        <begin position="176"/>
        <end position="245"/>
    </location>
</feature>
<accession>A0A395RAY2</accession>
<dbReference type="Proteomes" id="UP000265411">
    <property type="component" value="Unassembled WGS sequence"/>
</dbReference>
<comment type="caution">
    <text evidence="2">The sequence shown here is derived from an EMBL/GenBank/DDBJ whole genome shotgun (WGS) entry which is preliminary data.</text>
</comment>
<evidence type="ECO:0000313" key="3">
    <source>
        <dbReference type="Proteomes" id="UP000265411"/>
    </source>
</evidence>
<dbReference type="AlphaFoldDB" id="A0A395RAY2"/>
<feature type="compositionally biased region" description="Low complexity" evidence="1">
    <location>
        <begin position="202"/>
        <end position="229"/>
    </location>
</feature>